<dbReference type="FunFam" id="2.10.110.30:FF:000001">
    <property type="entry name" value="E3 ubiquitin-protein ligase UBR2 isoform 1"/>
    <property type="match status" value="1"/>
</dbReference>
<comment type="function">
    <text evidence="10">Ubiquitin ligase protein which is a component of the N-end rule pathway. Recognizes and binds to proteins bearing specific N-terminal residues that are destabilizing according to the N-end rule, leading to their ubiquitination and subsequent degradation.</text>
</comment>
<keyword evidence="14" id="KW-1185">Reference proteome</keyword>
<evidence type="ECO:0000256" key="3">
    <source>
        <dbReference type="ARBA" id="ARBA00022679"/>
    </source>
</evidence>
<evidence type="ECO:0000256" key="6">
    <source>
        <dbReference type="ARBA" id="ARBA00022786"/>
    </source>
</evidence>
<keyword evidence="4 10" id="KW-0479">Metal-binding</keyword>
<comment type="catalytic activity">
    <reaction evidence="1 10">
        <text>S-ubiquitinyl-[E2 ubiquitin-conjugating enzyme]-L-cysteine + [acceptor protein]-L-lysine = [E2 ubiquitin-conjugating enzyme]-L-cysteine + N(6)-ubiquitinyl-[acceptor protein]-L-lysine.</text>
        <dbReference type="EC" id="2.3.2.27"/>
    </reaction>
</comment>
<dbReference type="GO" id="GO:0061630">
    <property type="term" value="F:ubiquitin protein ligase activity"/>
    <property type="evidence" value="ECO:0007669"/>
    <property type="project" value="UniProtKB-UniRule"/>
</dbReference>
<dbReference type="PANTHER" id="PTHR21497:SF24">
    <property type="entry name" value="E3 UBIQUITIN-PROTEIN LIGASE UBR1"/>
    <property type="match status" value="1"/>
</dbReference>
<dbReference type="InterPro" id="IPR042065">
    <property type="entry name" value="E3_ELL-like"/>
</dbReference>
<dbReference type="InterPro" id="IPR014719">
    <property type="entry name" value="Ribosomal_bL12_C/ClpS-like"/>
</dbReference>
<evidence type="ECO:0000256" key="2">
    <source>
        <dbReference type="ARBA" id="ARBA00004906"/>
    </source>
</evidence>
<dbReference type="PANTHER" id="PTHR21497">
    <property type="entry name" value="UBIQUITIN LIGASE E3 ALPHA-RELATED"/>
    <property type="match status" value="1"/>
</dbReference>
<dbReference type="Pfam" id="PF18995">
    <property type="entry name" value="PRT6_C"/>
    <property type="match status" value="1"/>
</dbReference>
<feature type="compositionally biased region" description="Basic residues" evidence="11">
    <location>
        <begin position="1354"/>
        <end position="1363"/>
    </location>
</feature>
<dbReference type="CDD" id="cd19672">
    <property type="entry name" value="UBR-box_UBR1_like"/>
    <property type="match status" value="1"/>
</dbReference>
<accession>A0A8S1F738</accession>
<feature type="region of interest" description="Disordered" evidence="11">
    <location>
        <begin position="1631"/>
        <end position="1664"/>
    </location>
</feature>
<dbReference type="GO" id="GO:0008270">
    <property type="term" value="F:zinc ion binding"/>
    <property type="evidence" value="ECO:0007669"/>
    <property type="project" value="UniProtKB-UniRule"/>
</dbReference>
<feature type="domain" description="UBR-type" evidence="12">
    <location>
        <begin position="110"/>
        <end position="181"/>
    </location>
</feature>
<dbReference type="SUPFAM" id="SSF46785">
    <property type="entry name" value="Winged helix' DNA-binding domain"/>
    <property type="match status" value="1"/>
</dbReference>
<dbReference type="EMBL" id="CADEPM010000006">
    <property type="protein sequence ID" value="CAB3407458.1"/>
    <property type="molecule type" value="Genomic_DNA"/>
</dbReference>
<dbReference type="SUPFAM" id="SSF54736">
    <property type="entry name" value="ClpS-like"/>
    <property type="match status" value="1"/>
</dbReference>
<keyword evidence="5 10" id="KW-0863">Zinc-finger</keyword>
<feature type="region of interest" description="Disordered" evidence="11">
    <location>
        <begin position="1347"/>
        <end position="1367"/>
    </location>
</feature>
<comment type="similarity">
    <text evidence="8 10">Belongs to the E3 ubiquitin-protein ligase UBR1-like family.</text>
</comment>
<dbReference type="SMART" id="SM00396">
    <property type="entry name" value="ZnF_UBR1"/>
    <property type="match status" value="1"/>
</dbReference>
<evidence type="ECO:0000259" key="12">
    <source>
        <dbReference type="PROSITE" id="PS51157"/>
    </source>
</evidence>
<evidence type="ECO:0000313" key="14">
    <source>
        <dbReference type="Proteomes" id="UP000494206"/>
    </source>
</evidence>
<dbReference type="GO" id="GO:0000151">
    <property type="term" value="C:ubiquitin ligase complex"/>
    <property type="evidence" value="ECO:0007669"/>
    <property type="project" value="TreeGrafter"/>
</dbReference>
<reference evidence="13 14" key="1">
    <citation type="submission" date="2020-04" db="EMBL/GenBank/DDBJ databases">
        <authorList>
            <person name="Laetsch R D."/>
            <person name="Stevens L."/>
            <person name="Kumar S."/>
            <person name="Blaxter L. M."/>
        </authorList>
    </citation>
    <scope>NUCLEOTIDE SEQUENCE [LARGE SCALE GENOMIC DNA]</scope>
</reference>
<dbReference type="OrthoDB" id="26387at2759"/>
<dbReference type="InterPro" id="IPR003126">
    <property type="entry name" value="Znf_UBR"/>
</dbReference>
<dbReference type="Pfam" id="PF02617">
    <property type="entry name" value="ClpS"/>
    <property type="match status" value="1"/>
</dbReference>
<evidence type="ECO:0000256" key="8">
    <source>
        <dbReference type="ARBA" id="ARBA00046341"/>
    </source>
</evidence>
<dbReference type="Proteomes" id="UP000494206">
    <property type="component" value="Unassembled WGS sequence"/>
</dbReference>
<evidence type="ECO:0000256" key="7">
    <source>
        <dbReference type="ARBA" id="ARBA00022833"/>
    </source>
</evidence>
<evidence type="ECO:0000256" key="1">
    <source>
        <dbReference type="ARBA" id="ARBA00000900"/>
    </source>
</evidence>
<name>A0A8S1F738_9PELO</name>
<evidence type="ECO:0000256" key="4">
    <source>
        <dbReference type="ARBA" id="ARBA00022723"/>
    </source>
</evidence>
<keyword evidence="7 10" id="KW-0862">Zinc</keyword>
<protein>
    <recommendedName>
        <fullName evidence="10">E3 ubiquitin-protein ligase</fullName>
        <ecNumber evidence="10">2.3.2.27</ecNumber>
    </recommendedName>
</protein>
<evidence type="ECO:0000256" key="11">
    <source>
        <dbReference type="SAM" id="MobiDB-lite"/>
    </source>
</evidence>
<organism evidence="13 14">
    <name type="scientific">Caenorhabditis bovis</name>
    <dbReference type="NCBI Taxonomy" id="2654633"/>
    <lineage>
        <taxon>Eukaryota</taxon>
        <taxon>Metazoa</taxon>
        <taxon>Ecdysozoa</taxon>
        <taxon>Nematoda</taxon>
        <taxon>Chromadorea</taxon>
        <taxon>Rhabditida</taxon>
        <taxon>Rhabditina</taxon>
        <taxon>Rhabditomorpha</taxon>
        <taxon>Rhabditoidea</taxon>
        <taxon>Rhabditidae</taxon>
        <taxon>Peloderinae</taxon>
        <taxon>Caenorhabditis</taxon>
    </lineage>
</organism>
<dbReference type="Pfam" id="PF02207">
    <property type="entry name" value="zf-UBR"/>
    <property type="match status" value="1"/>
</dbReference>
<evidence type="ECO:0000256" key="10">
    <source>
        <dbReference type="RuleBase" id="RU366018"/>
    </source>
</evidence>
<keyword evidence="6 10" id="KW-0833">Ubl conjugation pathway</keyword>
<feature type="compositionally biased region" description="Low complexity" evidence="11">
    <location>
        <begin position="1636"/>
        <end position="1664"/>
    </location>
</feature>
<dbReference type="InterPro" id="IPR036390">
    <property type="entry name" value="WH_DNA-bd_sf"/>
</dbReference>
<dbReference type="Gene3D" id="3.30.1390.10">
    <property type="match status" value="1"/>
</dbReference>
<dbReference type="InterPro" id="IPR044046">
    <property type="entry name" value="E3_ligase_UBR-like_C"/>
</dbReference>
<dbReference type="Gene3D" id="2.10.110.30">
    <property type="match status" value="1"/>
</dbReference>
<dbReference type="PROSITE" id="PS51157">
    <property type="entry name" value="ZF_UBR"/>
    <property type="match status" value="1"/>
</dbReference>
<comment type="caution">
    <text evidence="13">The sequence shown here is derived from an EMBL/GenBank/DDBJ whole genome shotgun (WGS) entry which is preliminary data.</text>
</comment>
<proteinExistence type="inferred from homology"/>
<evidence type="ECO:0000256" key="5">
    <source>
        <dbReference type="ARBA" id="ARBA00022771"/>
    </source>
</evidence>
<dbReference type="GO" id="GO:0071596">
    <property type="term" value="P:ubiquitin-dependent protein catabolic process via the N-end rule pathway"/>
    <property type="evidence" value="ECO:0007669"/>
    <property type="project" value="UniProtKB-UniRule"/>
</dbReference>
<dbReference type="Pfam" id="PF22960">
    <property type="entry name" value="WHD_UBR1"/>
    <property type="match status" value="1"/>
</dbReference>
<dbReference type="GO" id="GO:0005737">
    <property type="term" value="C:cytoplasm"/>
    <property type="evidence" value="ECO:0007669"/>
    <property type="project" value="TreeGrafter"/>
</dbReference>
<sequence>MQFVVDFQQLAIHEMLVDLVSAAQKEDWSETRRVLYRHWLTTCPKLFKINADQPWDSSIIDEKAISECAYDQLFAPLVGTFCLDSTSTESNLSALNELAGLDPQQQATGKICGHVFKNGELTYTCRDCATDATCVMCLQCFEESIHKNHKYSMHSSTGSGYCDCGDADAWTDGYACATHAQCVREQGAQDLPEDLMIRCRELVETILEYCISLITHTDDSTLPPLLDEICQDNDVPSASQYLTVLYNDETHTYESVIKVLELYVHCTKDQAMLIATIVDREGRSAVKLGNRVDCSKIKDDIQRKTLRDVNTMRRVAGGNQPLSVKVMDTILFANQNHAIALLNWLNAQIDVFPPLREIVGNVLLNSKIGGIADEDLSREMASLHPSETGDEAMDVDDESLQNQNTLVETVLMEDTDMWKVARSIIHQMLMRTVFMNYDQKVHFAKSFMKHYEHIYEDFISDDHDMDVSIVGLSVQFLTVPSLARRLVAEDDAFTVINQAMINRTKRYVKHIDQDVRRFDFNGNSFPNDLRRALHICRDMAFLLNSVPGEADWSEQLKEKFVRGCGAFIEIAHFMQGMDEVKRQSVEHQVWESEWETAFNILLRIKDAITLIVAWAGTNMEVHNRVLLMLLQAMDKHKITTTDESGETHVFFEVEGESTTLRSFDVLRGGVSIHQPIPRLIAGMFSAHEYVMFIHRAAEMTLDDVQSEIVARIAKAKKDLYELNLRSLVLCAQTNAQLWRRNGFSLINQIHNYYSPLCRSEMFDRDVLMLQVGAALVPTREFLLHLIHRYRIVNWSDPQFEGNPKSASAAGGKIETEDLSKCTVSLAEEFLQVLIMIAGERYLPGVGQVAAADHLRREVIHVLCTGAQTFSHIQHRLSHEVAVKKVSLHEVVNQVAEFRKPLATSAGQFYLKQELLCEYNPFFMHYSKSDQSAAEQHQQKLRQKMDKETRACAPPKLPPFTPFFKNAVEVLRSPILIRILKVIIERTAKRNRFSSDRLFHKALFLVGMALNEEEVNSSFGFTRIAEEESNLLASMEAIQGKPEATICTLLLDFLIQKYKKLRQANGDGMEVENVDESKSRQETADELKAKRAARAREMRQKAMAKMATMQKKFMKQIDDTESVVKKDDETTSSSDDANKAYFAADGKCEYDEDIVRNVATGGQEFPVCIGAHKWKAEIVRERKLTCILCQEDEPIHPINGKPMVCAAFIQQSQLFTHKNHEGHLMTSISGGISTRDLLTAPATLQYGVDVSTCSHSMHFECYKSLSESIKVRDSLRARNQNLYSHKMVDSEIGEYQCPLCKRLSNAAIPVLPAYQLTNVQGFSTISGANNETFDEWVTRVKRHLDMPLGSEGIRKKGHSRKRSHSERSLLDLEKAAAATEKTKDDDASGLLSFGSVAAITDPPVVQIAENRPSTPVPSSSSVMQDLMSTIRSEVVANEDDASEEEFYNELAMLLNQDVGASPTNTPEATPMRNEGANAASSAPAVVEAPKKGLSNQLQHALYSLIRPFPALIGSNRLCANGLEQFEESIKELGKKLIKFRRRGNEKTKFLEKHLRGYVIATVTWQSSAHVARAISSYLYYDGKPLFGALNTRQRDCLSAMARLCASLSHNLQFLLHAVADMLRILCCEPPPPPPKSKAPSVPTSPKSGGTTQAGSSTGVGSTTTTNGSPTNFAFLVQLFNPTGPRKNANLNILHVDMLSLAVSLMMSIGWTWNNGVQTMHSTGSPKARQLTPDGSIDEAYVLRLVLIAHYFQIIATYDEFDGDDVNMDDSMDETTQSAGGIEASTGQLLTRLFAICRPDEPQPRKLDKLLKRMEDGAQILLRPIALLYHFLTLVDPPEALKDPSIRSPEPLFRYLSLPAKMVDQLTGCLVDNLFVMWSQAIPRDSVARRELVVQPVRPNLLIDLPPKYSALINRVATFRCPSIPMEESTVNVPTICLVCGTILCSQAYCCQKIINKQSYGACRYHMSQCSGPVGIFLRVRDCNLVLMATRKRGCFRPAPYVDEFGEVDQGFRRGNPLHLNPDLYQKLKLLWLQQGITEEVVNYNEIDFRNIQYDWAHF</sequence>
<dbReference type="EC" id="2.3.2.27" evidence="10"/>
<dbReference type="InterPro" id="IPR039164">
    <property type="entry name" value="UBR1-like"/>
</dbReference>
<evidence type="ECO:0000256" key="9">
    <source>
        <dbReference type="PROSITE-ProRule" id="PRU00508"/>
    </source>
</evidence>
<keyword evidence="3 10" id="KW-0808">Transferase</keyword>
<comment type="pathway">
    <text evidence="2 10">Protein modification; protein ubiquitination.</text>
</comment>
<dbReference type="Gene3D" id="1.10.10.2670">
    <property type="entry name" value="E3 ubiquitin-protein ligase"/>
    <property type="match status" value="1"/>
</dbReference>
<dbReference type="InterPro" id="IPR003769">
    <property type="entry name" value="ClpS_core"/>
</dbReference>
<feature type="zinc finger region" description="UBR-type" evidence="9">
    <location>
        <begin position="110"/>
        <end position="181"/>
    </location>
</feature>
<evidence type="ECO:0000313" key="13">
    <source>
        <dbReference type="EMBL" id="CAB3407458.1"/>
    </source>
</evidence>
<dbReference type="FunFam" id="3.30.1390.10:FF:000010">
    <property type="entry name" value="E3 ubiquitin-protein ligase ubr-1"/>
    <property type="match status" value="1"/>
</dbReference>
<gene>
    <name evidence="13" type="ORF">CBOVIS_LOCUS9386</name>
</gene>
<dbReference type="GO" id="GO:0016567">
    <property type="term" value="P:protein ubiquitination"/>
    <property type="evidence" value="ECO:0007669"/>
    <property type="project" value="UniProtKB-UniRule"/>
</dbReference>
<dbReference type="InterPro" id="IPR055194">
    <property type="entry name" value="UBR1-like_WH"/>
</dbReference>